<dbReference type="STRING" id="406100.SAMN04488052_102142"/>
<keyword evidence="2" id="KW-0812">Transmembrane</keyword>
<keyword evidence="5" id="KW-1185">Reference proteome</keyword>
<evidence type="ECO:0000256" key="2">
    <source>
        <dbReference type="SAM" id="Phobius"/>
    </source>
</evidence>
<dbReference type="Pfam" id="PF05036">
    <property type="entry name" value="SPOR"/>
    <property type="match status" value="1"/>
</dbReference>
<dbReference type="RefSeq" id="WP_139209152.1">
    <property type="nucleotide sequence ID" value="NZ_FOEG01000002.1"/>
</dbReference>
<dbReference type="Gene3D" id="3.30.70.1070">
    <property type="entry name" value="Sporulation related repeat"/>
    <property type="match status" value="1"/>
</dbReference>
<feature type="domain" description="SPOR" evidence="3">
    <location>
        <begin position="136"/>
        <end position="216"/>
    </location>
</feature>
<feature type="compositionally biased region" description="Acidic residues" evidence="1">
    <location>
        <begin position="54"/>
        <end position="73"/>
    </location>
</feature>
<name>A0A1H8RNQ4_9GAMM</name>
<dbReference type="GO" id="GO:0032506">
    <property type="term" value="P:cytokinetic process"/>
    <property type="evidence" value="ECO:0007669"/>
    <property type="project" value="TreeGrafter"/>
</dbReference>
<evidence type="ECO:0000313" key="5">
    <source>
        <dbReference type="Proteomes" id="UP000199657"/>
    </source>
</evidence>
<dbReference type="SUPFAM" id="SSF110997">
    <property type="entry name" value="Sporulation related repeat"/>
    <property type="match status" value="1"/>
</dbReference>
<protein>
    <submittedName>
        <fullName evidence="4">DedD protein</fullName>
    </submittedName>
</protein>
<dbReference type="InterPro" id="IPR036680">
    <property type="entry name" value="SPOR-like_sf"/>
</dbReference>
<dbReference type="GO" id="GO:0032153">
    <property type="term" value="C:cell division site"/>
    <property type="evidence" value="ECO:0007669"/>
    <property type="project" value="TreeGrafter"/>
</dbReference>
<keyword evidence="2" id="KW-1133">Transmembrane helix</keyword>
<evidence type="ECO:0000259" key="3">
    <source>
        <dbReference type="PROSITE" id="PS51724"/>
    </source>
</evidence>
<proteinExistence type="predicted"/>
<accession>A0A1H8RNQ4</accession>
<feature type="compositionally biased region" description="Acidic residues" evidence="1">
    <location>
        <begin position="110"/>
        <end position="138"/>
    </location>
</feature>
<dbReference type="GO" id="GO:0042834">
    <property type="term" value="F:peptidoglycan binding"/>
    <property type="evidence" value="ECO:0007669"/>
    <property type="project" value="InterPro"/>
</dbReference>
<dbReference type="InterPro" id="IPR007730">
    <property type="entry name" value="SPOR-like_dom"/>
</dbReference>
<feature type="region of interest" description="Disordered" evidence="1">
    <location>
        <begin position="30"/>
        <end position="152"/>
    </location>
</feature>
<dbReference type="PANTHER" id="PTHR38687">
    <property type="entry name" value="CELL DIVISION PROTEIN DEDD-RELATED"/>
    <property type="match status" value="1"/>
</dbReference>
<reference evidence="4 5" key="1">
    <citation type="submission" date="2016-10" db="EMBL/GenBank/DDBJ databases">
        <authorList>
            <person name="de Groot N.N."/>
        </authorList>
    </citation>
    <scope>NUCLEOTIDE SEQUENCE [LARGE SCALE GENOMIC DNA]</scope>
    <source>
        <strain evidence="4 5">CGMCC 1.6291</strain>
    </source>
</reference>
<gene>
    <name evidence="4" type="ORF">SAMN04488052_102142</name>
</gene>
<feature type="transmembrane region" description="Helical" evidence="2">
    <location>
        <begin position="9"/>
        <end position="27"/>
    </location>
</feature>
<sequence length="217" mass="23319">MEQQHKQRLIGAVVVVALAVIFLPMLLQGPVDRGTTDMAMDIPPRPEVEQGPADADEPVADGDEAPAPDEPQEPGEAASQLEAVPLPQSEHADAADDDEPGDAPPPEPEAVPEEEVADEDPPEAPAEDTADASDENDELASWAVQVGSFTSESNALGLRDRLREMDFSAYVDRLERDGEDTIYRLRVGPVVERDEAEALLEELQADADMDGLVVSHP</sequence>
<dbReference type="OrthoDB" id="7069135at2"/>
<keyword evidence="2" id="KW-0472">Membrane</keyword>
<evidence type="ECO:0000313" key="4">
    <source>
        <dbReference type="EMBL" id="SEO67917.1"/>
    </source>
</evidence>
<dbReference type="InterPro" id="IPR052521">
    <property type="entry name" value="Cell_div_SPOR-domain"/>
</dbReference>
<dbReference type="EMBL" id="FOEG01000002">
    <property type="protein sequence ID" value="SEO67917.1"/>
    <property type="molecule type" value="Genomic_DNA"/>
</dbReference>
<evidence type="ECO:0000256" key="1">
    <source>
        <dbReference type="SAM" id="MobiDB-lite"/>
    </source>
</evidence>
<dbReference type="PROSITE" id="PS51724">
    <property type="entry name" value="SPOR"/>
    <property type="match status" value="1"/>
</dbReference>
<dbReference type="GO" id="GO:0030428">
    <property type="term" value="C:cell septum"/>
    <property type="evidence" value="ECO:0007669"/>
    <property type="project" value="TreeGrafter"/>
</dbReference>
<dbReference type="AlphaFoldDB" id="A0A1H8RNQ4"/>
<dbReference type="Proteomes" id="UP000199657">
    <property type="component" value="Unassembled WGS sequence"/>
</dbReference>
<organism evidence="4 5">
    <name type="scientific">Aquisalimonas asiatica</name>
    <dbReference type="NCBI Taxonomy" id="406100"/>
    <lineage>
        <taxon>Bacteria</taxon>
        <taxon>Pseudomonadati</taxon>
        <taxon>Pseudomonadota</taxon>
        <taxon>Gammaproteobacteria</taxon>
        <taxon>Chromatiales</taxon>
        <taxon>Ectothiorhodospiraceae</taxon>
        <taxon>Aquisalimonas</taxon>
    </lineage>
</organism>
<dbReference type="PANTHER" id="PTHR38687:SF1">
    <property type="entry name" value="CELL DIVISION PROTEIN DEDD"/>
    <property type="match status" value="1"/>
</dbReference>